<accession>A0A1J5T5B0</accession>
<feature type="region of interest" description="Disordered" evidence="1">
    <location>
        <begin position="88"/>
        <end position="108"/>
    </location>
</feature>
<gene>
    <name evidence="2" type="ORF">GALL_36290</name>
</gene>
<name>A0A1J5T5B0_9ZZZZ</name>
<feature type="compositionally biased region" description="Low complexity" evidence="1">
    <location>
        <begin position="95"/>
        <end position="104"/>
    </location>
</feature>
<organism evidence="2">
    <name type="scientific">mine drainage metagenome</name>
    <dbReference type="NCBI Taxonomy" id="410659"/>
    <lineage>
        <taxon>unclassified sequences</taxon>
        <taxon>metagenomes</taxon>
        <taxon>ecological metagenomes</taxon>
    </lineage>
</organism>
<proteinExistence type="predicted"/>
<dbReference type="EMBL" id="MLJW01000009">
    <property type="protein sequence ID" value="OIR15307.1"/>
    <property type="molecule type" value="Genomic_DNA"/>
</dbReference>
<evidence type="ECO:0000256" key="1">
    <source>
        <dbReference type="SAM" id="MobiDB-lite"/>
    </source>
</evidence>
<protein>
    <recommendedName>
        <fullName evidence="3">Transporter</fullName>
    </recommendedName>
</protein>
<sequence length="262" mass="28178">MKIKLLTVILASALSNIAALTHHGAWAANGDDFSLGTGFEYSSGNYGLTSDTSMLIVPVEGKYRTGAWTFKLTVPYIQITGPGGVLPNGLRSKSTRTTTTRNTTHSGLGDINASTTYNVVTGNESHPRVDLTGKIKFGTADTYLGTGQNDYAVQVDLYQELDRFTPMGSLGYEVIGSPVGIQLNNVAYGIVGSDYKLTDQTHTGVQYFLSQSIAANIAQQKELTLYLNHNISDGLNIRGYVLKGFSDASPDSGFGLLLYSYF</sequence>
<evidence type="ECO:0008006" key="3">
    <source>
        <dbReference type="Google" id="ProtNLM"/>
    </source>
</evidence>
<reference evidence="2" key="1">
    <citation type="submission" date="2016-10" db="EMBL/GenBank/DDBJ databases">
        <title>Sequence of Gallionella enrichment culture.</title>
        <authorList>
            <person name="Poehlein A."/>
            <person name="Muehling M."/>
            <person name="Daniel R."/>
        </authorList>
    </citation>
    <scope>NUCLEOTIDE SEQUENCE</scope>
</reference>
<comment type="caution">
    <text evidence="2">The sequence shown here is derived from an EMBL/GenBank/DDBJ whole genome shotgun (WGS) entry which is preliminary data.</text>
</comment>
<dbReference type="AlphaFoldDB" id="A0A1J5T5B0"/>
<evidence type="ECO:0000313" key="2">
    <source>
        <dbReference type="EMBL" id="OIR15307.1"/>
    </source>
</evidence>